<accession>A0A6I4UPQ4</accession>
<keyword evidence="13" id="KW-1003">Cell membrane</keyword>
<dbReference type="Proteomes" id="UP000469159">
    <property type="component" value="Unassembled WGS sequence"/>
</dbReference>
<dbReference type="InterPro" id="IPR002146">
    <property type="entry name" value="ATP_synth_b/b'su_bac/chlpt"/>
</dbReference>
<dbReference type="PANTHER" id="PTHR33445">
    <property type="entry name" value="ATP SYNTHASE SUBUNIT B', CHLOROPLASTIC"/>
    <property type="match status" value="1"/>
</dbReference>
<comment type="subcellular location">
    <subcellularLocation>
        <location evidence="13">Cell membrane</location>
        <topology evidence="13">Single-pass membrane protein</topology>
    </subcellularLocation>
    <subcellularLocation>
        <location evidence="12">Endomembrane system</location>
        <topology evidence="12">Single-pass membrane protein</topology>
    </subcellularLocation>
</comment>
<comment type="similarity">
    <text evidence="1 13 14">Belongs to the ATPase B chain family.</text>
</comment>
<evidence type="ECO:0000256" key="10">
    <source>
        <dbReference type="ARBA" id="ARBA00025198"/>
    </source>
</evidence>
<dbReference type="EMBL" id="WTYK01000002">
    <property type="protein sequence ID" value="MXP40950.1"/>
    <property type="molecule type" value="Genomic_DNA"/>
</dbReference>
<dbReference type="CDD" id="cd06503">
    <property type="entry name" value="ATP-synt_Fo_b"/>
    <property type="match status" value="1"/>
</dbReference>
<evidence type="ECO:0000256" key="1">
    <source>
        <dbReference type="ARBA" id="ARBA00005513"/>
    </source>
</evidence>
<keyword evidence="3 13" id="KW-0138">CF(0)</keyword>
<comment type="subunit">
    <text evidence="13">F-type ATPases have 2 components, F(1) - the catalytic core - and F(0) - the membrane proton channel. F(1) has five subunits: alpha(3), beta(3), gamma(1), delta(1), epsilon(1). F(0) has three main subunits: a(1), b(2) and c(10-14). The alpha and beta chains form an alternating ring which encloses part of the gamma chain. F(1) is attached to F(0) by a central stalk formed by the gamma and epsilon chains, while a peripheral stalk is formed by the delta and b chains.</text>
</comment>
<dbReference type="GO" id="GO:0046961">
    <property type="term" value="F:proton-transporting ATPase activity, rotational mechanism"/>
    <property type="evidence" value="ECO:0007669"/>
    <property type="project" value="TreeGrafter"/>
</dbReference>
<dbReference type="RefSeq" id="WP_160745802.1">
    <property type="nucleotide sequence ID" value="NZ_WTYK01000002.1"/>
</dbReference>
<keyword evidence="2 13" id="KW-0813">Transport</keyword>
<evidence type="ECO:0000256" key="7">
    <source>
        <dbReference type="ARBA" id="ARBA00023065"/>
    </source>
</evidence>
<dbReference type="OrthoDB" id="7391503at2"/>
<evidence type="ECO:0000256" key="2">
    <source>
        <dbReference type="ARBA" id="ARBA00022448"/>
    </source>
</evidence>
<protein>
    <recommendedName>
        <fullName evidence="13">ATP synthase subunit b</fullName>
    </recommendedName>
    <alternativeName>
        <fullName evidence="13">ATP synthase F(0) sector subunit b</fullName>
    </alternativeName>
    <alternativeName>
        <fullName evidence="13">ATPase subunit I</fullName>
    </alternativeName>
    <alternativeName>
        <fullName evidence="13">F-type ATPase subunit b</fullName>
        <shortName evidence="13">F-ATPase subunit b</shortName>
    </alternativeName>
</protein>
<gene>
    <name evidence="13" type="primary">atpF</name>
    <name evidence="16" type="ORF">GRI75_04740</name>
</gene>
<evidence type="ECO:0000256" key="3">
    <source>
        <dbReference type="ARBA" id="ARBA00022547"/>
    </source>
</evidence>
<keyword evidence="6 13" id="KW-1133">Transmembrane helix</keyword>
<dbReference type="HAMAP" id="MF_01398">
    <property type="entry name" value="ATP_synth_b_bprime"/>
    <property type="match status" value="1"/>
</dbReference>
<organism evidence="16 17">
    <name type="scientific">Croceibacterium soli</name>
    <dbReference type="NCBI Taxonomy" id="1739690"/>
    <lineage>
        <taxon>Bacteria</taxon>
        <taxon>Pseudomonadati</taxon>
        <taxon>Pseudomonadota</taxon>
        <taxon>Alphaproteobacteria</taxon>
        <taxon>Sphingomonadales</taxon>
        <taxon>Erythrobacteraceae</taxon>
        <taxon>Croceibacterium</taxon>
    </lineage>
</organism>
<keyword evidence="7 13" id="KW-0406">Ion transport</keyword>
<dbReference type="AlphaFoldDB" id="A0A6I4UPQ4"/>
<comment type="caution">
    <text evidence="16">The sequence shown here is derived from an EMBL/GenBank/DDBJ whole genome shotgun (WGS) entry which is preliminary data.</text>
</comment>
<evidence type="ECO:0000256" key="15">
    <source>
        <dbReference type="SAM" id="Coils"/>
    </source>
</evidence>
<sequence length="190" mass="20023">MADTLQVLAAAAADHGAHAAAEHGAAVHVEPSLLGLAPYQWVAVSMLVLILIAVFGAKVHKTIAGGLDRKIAAIREQLDEAKKLRAEAEALRAEYAAKIAGAEKDAAAMVERAKVEADQIVAKAEADTTDMIARREQMAKDKIAAAERAAVEELRAKVATTAAFAARSLIAEKHGQAEDRKLADEIIASM</sequence>
<dbReference type="GO" id="GO:0012505">
    <property type="term" value="C:endomembrane system"/>
    <property type="evidence" value="ECO:0007669"/>
    <property type="project" value="UniProtKB-SubCell"/>
</dbReference>
<dbReference type="InterPro" id="IPR050059">
    <property type="entry name" value="ATP_synthase_B_chain"/>
</dbReference>
<dbReference type="GO" id="GO:0045259">
    <property type="term" value="C:proton-transporting ATP synthase complex"/>
    <property type="evidence" value="ECO:0007669"/>
    <property type="project" value="UniProtKB-KW"/>
</dbReference>
<evidence type="ECO:0000256" key="13">
    <source>
        <dbReference type="HAMAP-Rule" id="MF_01398"/>
    </source>
</evidence>
<evidence type="ECO:0000256" key="6">
    <source>
        <dbReference type="ARBA" id="ARBA00022989"/>
    </source>
</evidence>
<comment type="function">
    <text evidence="10 13">F(1)F(0) ATP synthase produces ATP from ADP in the presence of a proton or sodium gradient. F-type ATPases consist of two structural domains, F(1) containing the extramembraneous catalytic core and F(0) containing the membrane proton channel, linked together by a central stalk and a peripheral stalk. During catalysis, ATP synthesis in the catalytic domain of F(1) is coupled via a rotary mechanism of the central stalk subunits to proton translocation.</text>
</comment>
<keyword evidence="17" id="KW-1185">Reference proteome</keyword>
<evidence type="ECO:0000256" key="9">
    <source>
        <dbReference type="ARBA" id="ARBA00023310"/>
    </source>
</evidence>
<evidence type="ECO:0000256" key="12">
    <source>
        <dbReference type="ARBA" id="ARBA00037847"/>
    </source>
</evidence>
<evidence type="ECO:0000256" key="5">
    <source>
        <dbReference type="ARBA" id="ARBA00022781"/>
    </source>
</evidence>
<keyword evidence="15" id="KW-0175">Coiled coil</keyword>
<dbReference type="PANTHER" id="PTHR33445:SF1">
    <property type="entry name" value="ATP SYNTHASE SUBUNIT B"/>
    <property type="match status" value="1"/>
</dbReference>
<evidence type="ECO:0000313" key="16">
    <source>
        <dbReference type="EMBL" id="MXP40950.1"/>
    </source>
</evidence>
<evidence type="ECO:0000256" key="14">
    <source>
        <dbReference type="RuleBase" id="RU003848"/>
    </source>
</evidence>
<comment type="function">
    <text evidence="11">Component of the F(0) channel, it forms part of the peripheral stalk, linking F(1) to F(0). The b'-subunit is a diverged and duplicated form of b found in plants and photosynthetic bacteria.</text>
</comment>
<evidence type="ECO:0000313" key="17">
    <source>
        <dbReference type="Proteomes" id="UP000469159"/>
    </source>
</evidence>
<dbReference type="Pfam" id="PF00430">
    <property type="entry name" value="ATP-synt_B"/>
    <property type="match status" value="1"/>
</dbReference>
<feature type="coiled-coil region" evidence="15">
    <location>
        <begin position="64"/>
        <end position="105"/>
    </location>
</feature>
<name>A0A6I4UPQ4_9SPHN</name>
<proteinExistence type="inferred from homology"/>
<evidence type="ECO:0000256" key="4">
    <source>
        <dbReference type="ARBA" id="ARBA00022692"/>
    </source>
</evidence>
<feature type="transmembrane region" description="Helical" evidence="13">
    <location>
        <begin position="38"/>
        <end position="57"/>
    </location>
</feature>
<dbReference type="GO" id="GO:0005886">
    <property type="term" value="C:plasma membrane"/>
    <property type="evidence" value="ECO:0007669"/>
    <property type="project" value="UniProtKB-SubCell"/>
</dbReference>
<evidence type="ECO:0000256" key="8">
    <source>
        <dbReference type="ARBA" id="ARBA00023136"/>
    </source>
</evidence>
<keyword evidence="8 13" id="KW-0472">Membrane</keyword>
<dbReference type="GO" id="GO:0046933">
    <property type="term" value="F:proton-transporting ATP synthase activity, rotational mechanism"/>
    <property type="evidence" value="ECO:0007669"/>
    <property type="project" value="UniProtKB-UniRule"/>
</dbReference>
<keyword evidence="5 13" id="KW-0375">Hydrogen ion transport</keyword>
<reference evidence="16 17" key="1">
    <citation type="submission" date="2019-12" db="EMBL/GenBank/DDBJ databases">
        <title>Genomic-based taxomic classification of the family Erythrobacteraceae.</title>
        <authorList>
            <person name="Xu L."/>
        </authorList>
    </citation>
    <scope>NUCLEOTIDE SEQUENCE [LARGE SCALE GENOMIC DNA]</scope>
    <source>
        <strain evidence="16 17">MCCC 1K02066</strain>
    </source>
</reference>
<keyword evidence="4 13" id="KW-0812">Transmembrane</keyword>
<keyword evidence="9 13" id="KW-0066">ATP synthesis</keyword>
<evidence type="ECO:0000256" key="11">
    <source>
        <dbReference type="ARBA" id="ARBA00025614"/>
    </source>
</evidence>